<dbReference type="Proteomes" id="UP000296706">
    <property type="component" value="Chromosome"/>
</dbReference>
<evidence type="ECO:0000256" key="6">
    <source>
        <dbReference type="HAMAP-Rule" id="MF_00114"/>
    </source>
</evidence>
<dbReference type="GO" id="GO:0016052">
    <property type="term" value="P:carbohydrate catabolic process"/>
    <property type="evidence" value="ECO:0007669"/>
    <property type="project" value="TreeGrafter"/>
</dbReference>
<dbReference type="UniPathway" id="UPA00002">
    <property type="reaction ID" value="UER00468"/>
</dbReference>
<dbReference type="PANTHER" id="PTHR10889:SF1">
    <property type="entry name" value="DEOXYRIBOSE-PHOSPHATE ALDOLASE"/>
    <property type="match status" value="1"/>
</dbReference>
<keyword evidence="2 6" id="KW-0963">Cytoplasm</keyword>
<proteinExistence type="inferred from homology"/>
<dbReference type="PIRSF" id="PIRSF001357">
    <property type="entry name" value="DeoC"/>
    <property type="match status" value="1"/>
</dbReference>
<keyword evidence="4 6" id="KW-0704">Schiff base</keyword>
<dbReference type="SUPFAM" id="SSF51569">
    <property type="entry name" value="Aldolase"/>
    <property type="match status" value="1"/>
</dbReference>
<dbReference type="NCBIfam" id="TIGR00126">
    <property type="entry name" value="deoC"/>
    <property type="match status" value="1"/>
</dbReference>
<comment type="catalytic activity">
    <reaction evidence="5 6">
        <text>2-deoxy-D-ribose 5-phosphate = D-glyceraldehyde 3-phosphate + acetaldehyde</text>
        <dbReference type="Rhea" id="RHEA:12821"/>
        <dbReference type="ChEBI" id="CHEBI:15343"/>
        <dbReference type="ChEBI" id="CHEBI:59776"/>
        <dbReference type="ChEBI" id="CHEBI:62877"/>
        <dbReference type="EC" id="4.1.2.4"/>
    </reaction>
</comment>
<sequence>MNESEVAARIEHTVLGPTTTDEDVLTVLDAAIDEGMRACVPPCFVSMASDYAPGVSLSTVVGFPHGQHTSETKAAEAEHLSEAGADELDVVCNVGYLKVGDDEAFRRDLEAVVAATARPVKVIIETPLLEESEKHRACQAAVDVGADYLKTATGFSDGGATVDDVELMASYLPVKASGGIDTWEKARAMFDAGAERIGASSGVAILEAFRRV</sequence>
<comment type="function">
    <text evidence="6">Catalyzes a reversible aldol reaction between acetaldehyde and D-glyceraldehyde 3-phosphate to generate 2-deoxy-D-ribose 5-phosphate.</text>
</comment>
<dbReference type="PANTHER" id="PTHR10889">
    <property type="entry name" value="DEOXYRIBOSE-PHOSPHATE ALDOLASE"/>
    <property type="match status" value="1"/>
</dbReference>
<dbReference type="OrthoDB" id="31145at2157"/>
<dbReference type="EC" id="4.1.2.4" evidence="6"/>
<evidence type="ECO:0000256" key="5">
    <source>
        <dbReference type="ARBA" id="ARBA00048791"/>
    </source>
</evidence>
<dbReference type="InterPro" id="IPR002915">
    <property type="entry name" value="DeoC/FbaB/LacD_aldolase"/>
</dbReference>
<dbReference type="FunFam" id="3.20.20.70:FF:000044">
    <property type="entry name" value="Deoxyribose-phosphate aldolase"/>
    <property type="match status" value="1"/>
</dbReference>
<dbReference type="GO" id="GO:0006018">
    <property type="term" value="P:2-deoxyribose 1-phosphate catabolic process"/>
    <property type="evidence" value="ECO:0007669"/>
    <property type="project" value="UniProtKB-UniRule"/>
</dbReference>
<dbReference type="HAMAP" id="MF_00114">
    <property type="entry name" value="DeoC_type1"/>
    <property type="match status" value="1"/>
</dbReference>
<comment type="similarity">
    <text evidence="1 6">Belongs to the DeoC/FbaB aldolase family. DeoC type 1 subfamily.</text>
</comment>
<feature type="active site" description="Proton donor/acceptor" evidence="6">
    <location>
        <position position="175"/>
    </location>
</feature>
<keyword evidence="3 6" id="KW-0456">Lyase</keyword>
<feature type="active site" description="Proton donor/acceptor" evidence="6">
    <location>
        <position position="89"/>
    </location>
</feature>
<accession>A0A4D6HBY0</accession>
<evidence type="ECO:0000256" key="2">
    <source>
        <dbReference type="ARBA" id="ARBA00022490"/>
    </source>
</evidence>
<dbReference type="AlphaFoldDB" id="A0A4D6HBY0"/>
<dbReference type="InterPro" id="IPR028581">
    <property type="entry name" value="DeoC_typeI"/>
</dbReference>
<dbReference type="InterPro" id="IPR013785">
    <property type="entry name" value="Aldolase_TIM"/>
</dbReference>
<comment type="pathway">
    <text evidence="6">Carbohydrate degradation; 2-deoxy-D-ribose 1-phosphate degradation; D-glyceraldehyde 3-phosphate and acetaldehyde from 2-deoxy-alpha-D-ribose 1-phosphate: step 2/2.</text>
</comment>
<dbReference type="Gene3D" id="3.20.20.70">
    <property type="entry name" value="Aldolase class I"/>
    <property type="match status" value="1"/>
</dbReference>
<evidence type="ECO:0000313" key="8">
    <source>
        <dbReference type="Proteomes" id="UP000296706"/>
    </source>
</evidence>
<feature type="active site" description="Schiff-base intermediate with acetaldehyde" evidence="6">
    <location>
        <position position="150"/>
    </location>
</feature>
<organism evidence="7 8">
    <name type="scientific">Halapricum salinum</name>
    <dbReference type="NCBI Taxonomy" id="1457250"/>
    <lineage>
        <taxon>Archaea</taxon>
        <taxon>Methanobacteriati</taxon>
        <taxon>Methanobacteriota</taxon>
        <taxon>Stenosarchaea group</taxon>
        <taxon>Halobacteria</taxon>
        <taxon>Halobacteriales</taxon>
        <taxon>Haloarculaceae</taxon>
        <taxon>Halapricum</taxon>
    </lineage>
</organism>
<dbReference type="InterPro" id="IPR011343">
    <property type="entry name" value="DeoC"/>
</dbReference>
<evidence type="ECO:0000256" key="4">
    <source>
        <dbReference type="ARBA" id="ARBA00023270"/>
    </source>
</evidence>
<dbReference type="GO" id="GO:0009264">
    <property type="term" value="P:deoxyribonucleotide catabolic process"/>
    <property type="evidence" value="ECO:0007669"/>
    <property type="project" value="UniProtKB-UniRule"/>
</dbReference>
<dbReference type="GeneID" id="39848231"/>
<keyword evidence="8" id="KW-1185">Reference proteome</keyword>
<gene>
    <name evidence="6 7" type="primary">deoC</name>
    <name evidence="7" type="ORF">DV733_10170</name>
</gene>
<comment type="subcellular location">
    <subcellularLocation>
        <location evidence="6">Cytoplasm</location>
    </subcellularLocation>
</comment>
<evidence type="ECO:0000256" key="3">
    <source>
        <dbReference type="ARBA" id="ARBA00023239"/>
    </source>
</evidence>
<dbReference type="RefSeq" id="WP_049994802.1">
    <property type="nucleotide sequence ID" value="NZ_CP031310.1"/>
</dbReference>
<name>A0A4D6HBY0_9EURY</name>
<dbReference type="Pfam" id="PF01791">
    <property type="entry name" value="DeoC"/>
    <property type="match status" value="1"/>
</dbReference>
<dbReference type="GO" id="GO:0004139">
    <property type="term" value="F:deoxyribose-phosphate aldolase activity"/>
    <property type="evidence" value="ECO:0007669"/>
    <property type="project" value="UniProtKB-UniRule"/>
</dbReference>
<protein>
    <recommendedName>
        <fullName evidence="6">Deoxyribose-phosphate aldolase</fullName>
        <shortName evidence="6">DERA</shortName>
        <ecNumber evidence="6">4.1.2.4</ecNumber>
    </recommendedName>
    <alternativeName>
        <fullName evidence="6">2-deoxy-D-ribose 5-phosphate aldolase</fullName>
    </alternativeName>
    <alternativeName>
        <fullName evidence="6">Phosphodeoxyriboaldolase</fullName>
        <shortName evidence="6">Deoxyriboaldolase</shortName>
    </alternativeName>
</protein>
<dbReference type="EMBL" id="CP031310">
    <property type="protein sequence ID" value="QCC51584.1"/>
    <property type="molecule type" value="Genomic_DNA"/>
</dbReference>
<dbReference type="STRING" id="1457250.GCA_000755225_00865"/>
<dbReference type="SMART" id="SM01133">
    <property type="entry name" value="DeoC"/>
    <property type="match status" value="1"/>
</dbReference>
<evidence type="ECO:0000313" key="7">
    <source>
        <dbReference type="EMBL" id="QCC51584.1"/>
    </source>
</evidence>
<dbReference type="GO" id="GO:0005737">
    <property type="term" value="C:cytoplasm"/>
    <property type="evidence" value="ECO:0007669"/>
    <property type="project" value="UniProtKB-SubCell"/>
</dbReference>
<dbReference type="KEGG" id="hsn:DV733_10170"/>
<reference evidence="7 8" key="1">
    <citation type="journal article" date="2019" name="Nat. Commun.">
        <title>A new type of DNA phosphorothioation-based antiviral system in archaea.</title>
        <authorList>
            <person name="Xiong L."/>
            <person name="Liu S."/>
            <person name="Chen S."/>
            <person name="Xiao Y."/>
            <person name="Zhu B."/>
            <person name="Gao Y."/>
            <person name="Zhang Y."/>
            <person name="Chen B."/>
            <person name="Luo J."/>
            <person name="Deng Z."/>
            <person name="Chen X."/>
            <person name="Wang L."/>
            <person name="Chen S."/>
        </authorList>
    </citation>
    <scope>NUCLEOTIDE SEQUENCE [LARGE SCALE GENOMIC DNA]</scope>
    <source>
        <strain evidence="7 8">CBA1105</strain>
    </source>
</reference>
<evidence type="ECO:0000256" key="1">
    <source>
        <dbReference type="ARBA" id="ARBA00010936"/>
    </source>
</evidence>
<dbReference type="CDD" id="cd00959">
    <property type="entry name" value="DeoC"/>
    <property type="match status" value="1"/>
</dbReference>